<evidence type="ECO:0000313" key="1">
    <source>
        <dbReference type="EMBL" id="SFP63071.1"/>
    </source>
</evidence>
<accession>A0A1I5RXM7</accession>
<dbReference type="AlphaFoldDB" id="A0A1I5RXM7"/>
<dbReference type="EMBL" id="FOXA01000009">
    <property type="protein sequence ID" value="SFP63071.1"/>
    <property type="molecule type" value="Genomic_DNA"/>
</dbReference>
<gene>
    <name evidence="1" type="ORF">SAMN04488047_109136</name>
</gene>
<organism evidence="1 2">
    <name type="scientific">Tranquillimonas alkanivorans</name>
    <dbReference type="NCBI Taxonomy" id="441119"/>
    <lineage>
        <taxon>Bacteria</taxon>
        <taxon>Pseudomonadati</taxon>
        <taxon>Pseudomonadota</taxon>
        <taxon>Alphaproteobacteria</taxon>
        <taxon>Rhodobacterales</taxon>
        <taxon>Roseobacteraceae</taxon>
        <taxon>Tranquillimonas</taxon>
    </lineage>
</organism>
<dbReference type="STRING" id="441119.SAMN04488047_109136"/>
<reference evidence="1 2" key="1">
    <citation type="submission" date="2016-10" db="EMBL/GenBank/DDBJ databases">
        <authorList>
            <person name="de Groot N.N."/>
        </authorList>
    </citation>
    <scope>NUCLEOTIDE SEQUENCE [LARGE SCALE GENOMIC DNA]</scope>
    <source>
        <strain evidence="1 2">DSM 19547</strain>
    </source>
</reference>
<name>A0A1I5RXM7_9RHOB</name>
<dbReference type="RefSeq" id="WP_093422403.1">
    <property type="nucleotide sequence ID" value="NZ_FOXA01000009.1"/>
</dbReference>
<protein>
    <submittedName>
        <fullName evidence="1">Uncharacterized protein</fullName>
    </submittedName>
</protein>
<dbReference type="Proteomes" id="UP000199356">
    <property type="component" value="Unassembled WGS sequence"/>
</dbReference>
<keyword evidence="2" id="KW-1185">Reference proteome</keyword>
<proteinExistence type="predicted"/>
<evidence type="ECO:0000313" key="2">
    <source>
        <dbReference type="Proteomes" id="UP000199356"/>
    </source>
</evidence>
<sequence>MTWRGAILRAARAFTPRKGADPEIEGEMLARLLLSDEPIEREDRDLLAAFVSGKLRRPRGRPKTVPFEPGDFIAFCIVAEYRRLISEGCPRESAKVEIASKYGISRSAVEEADAWDREVSGNFRIPE</sequence>